<sequence length="246" mass="28691">MIQIKKYVRAAVDCLYPRRCPICHDIVMPKGSLLCTGCRQAVKPIEEPRCKSCGKKLMNEQSEFCLDCTQKTHHFDQGLGIFSYETIMKESILKFKYDGRREYAHYYAWAMVHYEGRQLKLWKPDVILPVPVHKKRRKKRGYNQAEELGKWLEHYTGIPMRADAVFRVVETAPQKKLDPAERRRNLGKAFMINPLYLRDNRLPWKTVLIVDDIYTTGSTIDNISKILKKNGVRKVYFMTICGGKGL</sequence>
<feature type="domain" description="Double zinc ribbon" evidence="3">
    <location>
        <begin position="12"/>
        <end position="68"/>
    </location>
</feature>
<dbReference type="Pfam" id="PF18912">
    <property type="entry name" value="DZR_2"/>
    <property type="match status" value="1"/>
</dbReference>
<dbReference type="PANTHER" id="PTHR47505">
    <property type="entry name" value="DNA UTILIZATION PROTEIN YHGH"/>
    <property type="match status" value="1"/>
</dbReference>
<evidence type="ECO:0000259" key="2">
    <source>
        <dbReference type="Pfam" id="PF00156"/>
    </source>
</evidence>
<dbReference type="STRING" id="1122155.SAMN02745158_03307"/>
<dbReference type="Proteomes" id="UP000184245">
    <property type="component" value="Unassembled WGS sequence"/>
</dbReference>
<evidence type="ECO:0000256" key="1">
    <source>
        <dbReference type="ARBA" id="ARBA00008007"/>
    </source>
</evidence>
<dbReference type="InterPro" id="IPR044005">
    <property type="entry name" value="DZR_2"/>
</dbReference>
<organism evidence="4 5">
    <name type="scientific">Lactonifactor longoviformis DSM 17459</name>
    <dbReference type="NCBI Taxonomy" id="1122155"/>
    <lineage>
        <taxon>Bacteria</taxon>
        <taxon>Bacillati</taxon>
        <taxon>Bacillota</taxon>
        <taxon>Clostridia</taxon>
        <taxon>Eubacteriales</taxon>
        <taxon>Clostridiaceae</taxon>
        <taxon>Lactonifactor</taxon>
    </lineage>
</organism>
<dbReference type="CDD" id="cd06223">
    <property type="entry name" value="PRTases_typeI"/>
    <property type="match status" value="1"/>
</dbReference>
<feature type="domain" description="Phosphoribosyltransferase" evidence="2">
    <location>
        <begin position="205"/>
        <end position="242"/>
    </location>
</feature>
<name>A0A1M5AQP8_9CLOT</name>
<dbReference type="AlphaFoldDB" id="A0A1M5AQP8"/>
<dbReference type="RefSeq" id="WP_139249501.1">
    <property type="nucleotide sequence ID" value="NZ_FQVI01000021.1"/>
</dbReference>
<keyword evidence="5" id="KW-1185">Reference proteome</keyword>
<protein>
    <submittedName>
        <fullName evidence="4">ComF family protein</fullName>
    </submittedName>
</protein>
<dbReference type="InterPro" id="IPR000836">
    <property type="entry name" value="PRTase_dom"/>
</dbReference>
<dbReference type="InterPro" id="IPR029057">
    <property type="entry name" value="PRTase-like"/>
</dbReference>
<dbReference type="OrthoDB" id="9779910at2"/>
<proteinExistence type="inferred from homology"/>
<dbReference type="EMBL" id="FQVI01000021">
    <property type="protein sequence ID" value="SHF32560.1"/>
    <property type="molecule type" value="Genomic_DNA"/>
</dbReference>
<comment type="similarity">
    <text evidence="1">Belongs to the ComF/GntX family.</text>
</comment>
<accession>A0A1M5AQP8</accession>
<dbReference type="Gene3D" id="3.40.50.2020">
    <property type="match status" value="1"/>
</dbReference>
<evidence type="ECO:0000313" key="5">
    <source>
        <dbReference type="Proteomes" id="UP000184245"/>
    </source>
</evidence>
<dbReference type="SUPFAM" id="SSF53271">
    <property type="entry name" value="PRTase-like"/>
    <property type="match status" value="1"/>
</dbReference>
<reference evidence="4 5" key="1">
    <citation type="submission" date="2016-11" db="EMBL/GenBank/DDBJ databases">
        <authorList>
            <person name="Jaros S."/>
            <person name="Januszkiewicz K."/>
            <person name="Wedrychowicz H."/>
        </authorList>
    </citation>
    <scope>NUCLEOTIDE SEQUENCE [LARGE SCALE GENOMIC DNA]</scope>
    <source>
        <strain evidence="4 5">DSM 17459</strain>
    </source>
</reference>
<dbReference type="InterPro" id="IPR051910">
    <property type="entry name" value="ComF/GntX_DNA_util-trans"/>
</dbReference>
<evidence type="ECO:0000259" key="3">
    <source>
        <dbReference type="Pfam" id="PF18912"/>
    </source>
</evidence>
<gene>
    <name evidence="4" type="ORF">SAMN02745158_03307</name>
</gene>
<dbReference type="Pfam" id="PF00156">
    <property type="entry name" value="Pribosyltran"/>
    <property type="match status" value="1"/>
</dbReference>
<dbReference type="PANTHER" id="PTHR47505:SF1">
    <property type="entry name" value="DNA UTILIZATION PROTEIN YHGH"/>
    <property type="match status" value="1"/>
</dbReference>
<evidence type="ECO:0000313" key="4">
    <source>
        <dbReference type="EMBL" id="SHF32560.1"/>
    </source>
</evidence>